<feature type="region of interest" description="Disordered" evidence="1">
    <location>
        <begin position="271"/>
        <end position="304"/>
    </location>
</feature>
<evidence type="ECO:0000313" key="3">
    <source>
        <dbReference type="Proteomes" id="UP001302602"/>
    </source>
</evidence>
<dbReference type="GO" id="GO:0005634">
    <property type="term" value="C:nucleus"/>
    <property type="evidence" value="ECO:0007669"/>
    <property type="project" value="InterPro"/>
</dbReference>
<comment type="caution">
    <text evidence="2">The sequence shown here is derived from an EMBL/GenBank/DDBJ whole genome shotgun (WGS) entry which is preliminary data.</text>
</comment>
<reference evidence="2" key="1">
    <citation type="journal article" date="2023" name="Mol. Phylogenet. Evol.">
        <title>Genome-scale phylogeny and comparative genomics of the fungal order Sordariales.</title>
        <authorList>
            <person name="Hensen N."/>
            <person name="Bonometti L."/>
            <person name="Westerberg I."/>
            <person name="Brannstrom I.O."/>
            <person name="Guillou S."/>
            <person name="Cros-Aarteil S."/>
            <person name="Calhoun S."/>
            <person name="Haridas S."/>
            <person name="Kuo A."/>
            <person name="Mondo S."/>
            <person name="Pangilinan J."/>
            <person name="Riley R."/>
            <person name="LaButti K."/>
            <person name="Andreopoulos B."/>
            <person name="Lipzen A."/>
            <person name="Chen C."/>
            <person name="Yan M."/>
            <person name="Daum C."/>
            <person name="Ng V."/>
            <person name="Clum A."/>
            <person name="Steindorff A."/>
            <person name="Ohm R.A."/>
            <person name="Martin F."/>
            <person name="Silar P."/>
            <person name="Natvig D.O."/>
            <person name="Lalanne C."/>
            <person name="Gautier V."/>
            <person name="Ament-Velasquez S.L."/>
            <person name="Kruys A."/>
            <person name="Hutchinson M.I."/>
            <person name="Powell A.J."/>
            <person name="Barry K."/>
            <person name="Miller A.N."/>
            <person name="Grigoriev I.V."/>
            <person name="Debuchy R."/>
            <person name="Gladieux P."/>
            <person name="Hiltunen Thoren M."/>
            <person name="Johannesson H."/>
        </authorList>
    </citation>
    <scope>NUCLEOTIDE SEQUENCE</scope>
    <source>
        <strain evidence="2">CBS 731.68</strain>
    </source>
</reference>
<dbReference type="Gene3D" id="1.10.20.10">
    <property type="entry name" value="Histone, subunit A"/>
    <property type="match status" value="1"/>
</dbReference>
<dbReference type="PANTHER" id="PTHR15992:SF5">
    <property type="entry name" value="HOLLIDAY JUNCTION RECOGNITION PROTEIN"/>
    <property type="match status" value="1"/>
</dbReference>
<accession>A0AAN6U7Y4</accession>
<dbReference type="Pfam" id="PF10384">
    <property type="entry name" value="Scm3"/>
    <property type="match status" value="1"/>
</dbReference>
<organism evidence="2 3">
    <name type="scientific">Parathielavia appendiculata</name>
    <dbReference type="NCBI Taxonomy" id="2587402"/>
    <lineage>
        <taxon>Eukaryota</taxon>
        <taxon>Fungi</taxon>
        <taxon>Dikarya</taxon>
        <taxon>Ascomycota</taxon>
        <taxon>Pezizomycotina</taxon>
        <taxon>Sordariomycetes</taxon>
        <taxon>Sordariomycetidae</taxon>
        <taxon>Sordariales</taxon>
        <taxon>Chaetomiaceae</taxon>
        <taxon>Parathielavia</taxon>
    </lineage>
</organism>
<dbReference type="Proteomes" id="UP001302602">
    <property type="component" value="Unassembled WGS sequence"/>
</dbReference>
<dbReference type="GO" id="GO:0042393">
    <property type="term" value="F:histone binding"/>
    <property type="evidence" value="ECO:0007669"/>
    <property type="project" value="InterPro"/>
</dbReference>
<feature type="region of interest" description="Disordered" evidence="1">
    <location>
        <begin position="97"/>
        <end position="127"/>
    </location>
</feature>
<dbReference type="PANTHER" id="PTHR15992">
    <property type="entry name" value="HOLLIDAY JUNCTION RECOGNITION PROTEIN"/>
    <property type="match status" value="1"/>
</dbReference>
<feature type="compositionally biased region" description="Basic residues" evidence="1">
    <location>
        <begin position="690"/>
        <end position="701"/>
    </location>
</feature>
<feature type="compositionally biased region" description="Polar residues" evidence="1">
    <location>
        <begin position="676"/>
        <end position="689"/>
    </location>
</feature>
<feature type="region of interest" description="Disordered" evidence="1">
    <location>
        <begin position="1"/>
        <end position="39"/>
    </location>
</feature>
<dbReference type="EMBL" id="MU853223">
    <property type="protein sequence ID" value="KAK4128130.1"/>
    <property type="molecule type" value="Genomic_DNA"/>
</dbReference>
<feature type="compositionally biased region" description="Basic and acidic residues" evidence="1">
    <location>
        <begin position="26"/>
        <end position="35"/>
    </location>
</feature>
<reference evidence="2" key="2">
    <citation type="submission" date="2023-05" db="EMBL/GenBank/DDBJ databases">
        <authorList>
            <consortium name="Lawrence Berkeley National Laboratory"/>
            <person name="Steindorff A."/>
            <person name="Hensen N."/>
            <person name="Bonometti L."/>
            <person name="Westerberg I."/>
            <person name="Brannstrom I.O."/>
            <person name="Guillou S."/>
            <person name="Cros-Aarteil S."/>
            <person name="Calhoun S."/>
            <person name="Haridas S."/>
            <person name="Kuo A."/>
            <person name="Mondo S."/>
            <person name="Pangilinan J."/>
            <person name="Riley R."/>
            <person name="Labutti K."/>
            <person name="Andreopoulos B."/>
            <person name="Lipzen A."/>
            <person name="Chen C."/>
            <person name="Yanf M."/>
            <person name="Daum C."/>
            <person name="Ng V."/>
            <person name="Clum A."/>
            <person name="Ohm R."/>
            <person name="Martin F."/>
            <person name="Silar P."/>
            <person name="Natvig D."/>
            <person name="Lalanne C."/>
            <person name="Gautier V."/>
            <person name="Ament-Velasquez S.L."/>
            <person name="Kruys A."/>
            <person name="Hutchinson M.I."/>
            <person name="Powell A.J."/>
            <person name="Barry K."/>
            <person name="Miller A.N."/>
            <person name="Grigoriev I.V."/>
            <person name="Debuchy R."/>
            <person name="Gladieux P."/>
            <person name="Thoren M.H."/>
            <person name="Johannesson H."/>
        </authorList>
    </citation>
    <scope>NUCLEOTIDE SEQUENCE</scope>
    <source>
        <strain evidence="2">CBS 731.68</strain>
    </source>
</reference>
<feature type="region of interest" description="Disordered" evidence="1">
    <location>
        <begin position="590"/>
        <end position="841"/>
    </location>
</feature>
<name>A0AAN6U7Y4_9PEZI</name>
<feature type="region of interest" description="Disordered" evidence="1">
    <location>
        <begin position="470"/>
        <end position="507"/>
    </location>
</feature>
<dbReference type="GO" id="GO:0046982">
    <property type="term" value="F:protein heterodimerization activity"/>
    <property type="evidence" value="ECO:0007669"/>
    <property type="project" value="InterPro"/>
</dbReference>
<gene>
    <name evidence="2" type="ORF">N657DRAFT_638539</name>
</gene>
<dbReference type="RefSeq" id="XP_062651901.1">
    <property type="nucleotide sequence ID" value="XM_062791612.1"/>
</dbReference>
<dbReference type="InterPro" id="IPR018465">
    <property type="entry name" value="Scm3/HJURP"/>
</dbReference>
<evidence type="ECO:0000313" key="2">
    <source>
        <dbReference type="EMBL" id="KAK4128130.1"/>
    </source>
</evidence>
<proteinExistence type="predicted"/>
<keyword evidence="3" id="KW-1185">Reference proteome</keyword>
<dbReference type="GeneID" id="87828381"/>
<feature type="compositionally biased region" description="Polar residues" evidence="1">
    <location>
        <begin position="632"/>
        <end position="643"/>
    </location>
</feature>
<protein>
    <submittedName>
        <fullName evidence="2">Uncharacterized protein</fullName>
    </submittedName>
</protein>
<dbReference type="InterPro" id="IPR009072">
    <property type="entry name" value="Histone-fold"/>
</dbReference>
<feature type="compositionally biased region" description="Low complexity" evidence="1">
    <location>
        <begin position="823"/>
        <end position="841"/>
    </location>
</feature>
<dbReference type="AlphaFoldDB" id="A0AAN6U7Y4"/>
<evidence type="ECO:0000256" key="1">
    <source>
        <dbReference type="SAM" id="MobiDB-lite"/>
    </source>
</evidence>
<feature type="compositionally biased region" description="Basic and acidic residues" evidence="1">
    <location>
        <begin position="470"/>
        <end position="490"/>
    </location>
</feature>
<feature type="region of interest" description="Disordered" evidence="1">
    <location>
        <begin position="931"/>
        <end position="978"/>
    </location>
</feature>
<feature type="region of interest" description="Disordered" evidence="1">
    <location>
        <begin position="324"/>
        <end position="348"/>
    </location>
</feature>
<sequence length="1009" mass="108630">MEPSAKRARLGPAPFEDFDDPDADELNERPEEVNARRNPAVQLERSRAFAAFKLKSAFERIFEKYEKDFTGVGDEIKLSTGEIVVDNGHIQSLKDAQLGGAEDGDGVSGDEVSDAGSLNEEERMVRGKADNRLSRLGQSPPLLMPPQIGTPPPPFLAAGWSGRALMFGGTPRVPGVIYPGQMPLGGFPMHFATPSPMPTTDPTWKTPELPSSSIRNALTWGESTGSVRKKTARLSLSAAREQNGADEDDIFLDLSATGKDEEKDGESIVKQRVLLPRPPPEKIRVKKHRSKSGGTGPKHAHEVKELRESQHVLKPLAQRKKVFQTKPAIAVDRTGSVPSPEPSFEARADVEAAGNAAERMQADVAEPTTPMVPEGPRIESIERDVPGQSELVVVESPQTTVPKPETEILDPADPDVYARISDEGEEQRLTRKPGNQTLLVEIITGNVLDVHSFRIHTPEPAEADIARHGETVMDGPSPKEMRAAKVRDTDSQSSDRMTASGRKHQPQAVPTEVFARNRVDPTYAFSDEEEPMLPRRRVSQRKHNNSKHVKFTNAGNAVLREISWNVGSGTANGGREPVTDASYLQQVESVAVREQSPTLSLRLDDEESRPGSCRKEPLAGGRDGPRQMLVTKPSQQTADQTGQTPGGHVRSRSSREQAENAPFVNAGPMARGLKAQRNTCNEAQETHSFGSRRRGRPRRTRPRDTPARTSRSLNLPTGTSLAQQIRQEIPETSPNAQPAIRSPETAPMRPILEPIEPKPPFSSAEHTGGTPDQLDRAPSPTPTNPTSQSQPSPFHPEPHKPPLNPGTPVKTPGCRGHKPRQGTAPPTTAIRTKAAKTATTTTTRQGILSLLPAGNDDDDDYKDELSVISPLKPATTVRSTPATHHVRLGLLAPTRSGSDSGRSMTATASKLKNAVLAGCSAAAVGKKDGAAAAGAGPGAGAGLLFRTPSGRKREKEGGPSGAITGEEGSRTPSSSRLELGLLVQTPGGTMRRCGEGGFKCEREFCFSCL</sequence>
<feature type="compositionally biased region" description="Acidic residues" evidence="1">
    <location>
        <begin position="16"/>
        <end position="25"/>
    </location>
</feature>
<feature type="compositionally biased region" description="Polar residues" evidence="1">
    <location>
        <begin position="713"/>
        <end position="736"/>
    </location>
</feature>